<dbReference type="RefSeq" id="XP_030984499.1">
    <property type="nucleotide sequence ID" value="XM_031123142.1"/>
</dbReference>
<dbReference type="InterPro" id="IPR000092">
    <property type="entry name" value="Polyprenyl_synt"/>
</dbReference>
<dbReference type="InterPro" id="IPR008949">
    <property type="entry name" value="Isoprenoid_synthase_dom_sf"/>
</dbReference>
<dbReference type="GeneID" id="41958053"/>
<reference evidence="3" key="2">
    <citation type="submission" date="2019-10" db="EMBL/GenBank/DDBJ databases">
        <authorList>
            <consortium name="NCBI Genome Project"/>
        </authorList>
    </citation>
    <scope>NUCLEOTIDE SEQUENCE</scope>
    <source>
        <strain evidence="3">NI907</strain>
    </source>
</reference>
<evidence type="ECO:0000313" key="2">
    <source>
        <dbReference type="Proteomes" id="UP000515153"/>
    </source>
</evidence>
<dbReference type="KEGG" id="pgri:PgNI_03088"/>
<organism evidence="2 3">
    <name type="scientific">Pyricularia grisea</name>
    <name type="common">Crabgrass-specific blast fungus</name>
    <name type="synonym">Magnaporthe grisea</name>
    <dbReference type="NCBI Taxonomy" id="148305"/>
    <lineage>
        <taxon>Eukaryota</taxon>
        <taxon>Fungi</taxon>
        <taxon>Dikarya</taxon>
        <taxon>Ascomycota</taxon>
        <taxon>Pezizomycotina</taxon>
        <taxon>Sordariomycetes</taxon>
        <taxon>Sordariomycetidae</taxon>
        <taxon>Magnaporthales</taxon>
        <taxon>Pyriculariaceae</taxon>
        <taxon>Pyricularia</taxon>
    </lineage>
</organism>
<reference evidence="3" key="1">
    <citation type="journal article" date="2019" name="Mol. Biol. Evol.">
        <title>Blast fungal genomes show frequent chromosomal changes, gene gains and losses, and effector gene turnover.</title>
        <authorList>
            <person name="Gomez Luciano L.B."/>
            <person name="Jason Tsai I."/>
            <person name="Chuma I."/>
            <person name="Tosa Y."/>
            <person name="Chen Y.H."/>
            <person name="Li J.Y."/>
            <person name="Li M.Y."/>
            <person name="Jade Lu M.Y."/>
            <person name="Nakayashiki H."/>
            <person name="Li W.H."/>
        </authorList>
    </citation>
    <scope>NUCLEOTIDE SEQUENCE</scope>
    <source>
        <strain evidence="3">NI907</strain>
    </source>
</reference>
<evidence type="ECO:0000313" key="3">
    <source>
        <dbReference type="RefSeq" id="XP_030984499.1"/>
    </source>
</evidence>
<dbReference type="Proteomes" id="UP000515153">
    <property type="component" value="Unplaced"/>
</dbReference>
<dbReference type="GO" id="GO:0046165">
    <property type="term" value="P:alcohol biosynthetic process"/>
    <property type="evidence" value="ECO:0007669"/>
    <property type="project" value="UniProtKB-ARBA"/>
</dbReference>
<keyword evidence="1" id="KW-0808">Transferase</keyword>
<sequence>MTSKSCPAAVGLSHGSTAATIDAAYAYGQNLDLTFPLIHNVLDCAPTEDELGKPLEADLQPGLATTSYVVRVEETCRARRTDCEGVQEGKRCPAGE</sequence>
<dbReference type="AlphaFoldDB" id="A0A6P8BBS6"/>
<proteinExistence type="predicted"/>
<dbReference type="GO" id="GO:0008299">
    <property type="term" value="P:isoprenoid biosynthetic process"/>
    <property type="evidence" value="ECO:0007669"/>
    <property type="project" value="InterPro"/>
</dbReference>
<gene>
    <name evidence="3" type="ORF">PgNI_03088</name>
</gene>
<dbReference type="GO" id="GO:0043386">
    <property type="term" value="P:mycotoxin biosynthetic process"/>
    <property type="evidence" value="ECO:0007669"/>
    <property type="project" value="UniProtKB-ARBA"/>
</dbReference>
<dbReference type="Pfam" id="PF00348">
    <property type="entry name" value="polyprenyl_synt"/>
    <property type="match status" value="1"/>
</dbReference>
<protein>
    <submittedName>
        <fullName evidence="3">Uncharacterized protein</fullName>
    </submittedName>
</protein>
<evidence type="ECO:0000256" key="1">
    <source>
        <dbReference type="ARBA" id="ARBA00022679"/>
    </source>
</evidence>
<name>A0A6P8BBS6_PYRGI</name>
<keyword evidence="2" id="KW-1185">Reference proteome</keyword>
<accession>A0A6P8BBS6</accession>
<reference evidence="3" key="3">
    <citation type="submission" date="2025-08" db="UniProtKB">
        <authorList>
            <consortium name="RefSeq"/>
        </authorList>
    </citation>
    <scope>IDENTIFICATION</scope>
    <source>
        <strain evidence="3">NI907</strain>
    </source>
</reference>
<dbReference type="Gene3D" id="1.10.600.10">
    <property type="entry name" value="Farnesyl Diphosphate Synthase"/>
    <property type="match status" value="1"/>
</dbReference>
<dbReference type="SUPFAM" id="SSF48576">
    <property type="entry name" value="Terpenoid synthases"/>
    <property type="match status" value="1"/>
</dbReference>
<dbReference type="GO" id="GO:0004659">
    <property type="term" value="F:prenyltransferase activity"/>
    <property type="evidence" value="ECO:0007669"/>
    <property type="project" value="InterPro"/>
</dbReference>